<keyword evidence="2" id="KW-1133">Transmembrane helix</keyword>
<keyword evidence="2" id="KW-0812">Transmembrane</keyword>
<feature type="compositionally biased region" description="Polar residues" evidence="1">
    <location>
        <begin position="336"/>
        <end position="346"/>
    </location>
</feature>
<keyword evidence="2" id="KW-0472">Membrane</keyword>
<dbReference type="EMBL" id="ASPP01006956">
    <property type="protein sequence ID" value="ETO27932.1"/>
    <property type="molecule type" value="Genomic_DNA"/>
</dbReference>
<feature type="region of interest" description="Disordered" evidence="1">
    <location>
        <begin position="261"/>
        <end position="291"/>
    </location>
</feature>
<evidence type="ECO:0000256" key="2">
    <source>
        <dbReference type="SAM" id="Phobius"/>
    </source>
</evidence>
<feature type="compositionally biased region" description="Acidic residues" evidence="1">
    <location>
        <begin position="269"/>
        <end position="283"/>
    </location>
</feature>
<proteinExistence type="predicted"/>
<evidence type="ECO:0000256" key="1">
    <source>
        <dbReference type="SAM" id="MobiDB-lite"/>
    </source>
</evidence>
<organism evidence="3 4">
    <name type="scientific">Reticulomyxa filosa</name>
    <dbReference type="NCBI Taxonomy" id="46433"/>
    <lineage>
        <taxon>Eukaryota</taxon>
        <taxon>Sar</taxon>
        <taxon>Rhizaria</taxon>
        <taxon>Retaria</taxon>
        <taxon>Foraminifera</taxon>
        <taxon>Monothalamids</taxon>
        <taxon>Reticulomyxidae</taxon>
        <taxon>Reticulomyxa</taxon>
    </lineage>
</organism>
<feature type="compositionally biased region" description="Basic residues" evidence="1">
    <location>
        <begin position="311"/>
        <end position="334"/>
    </location>
</feature>
<feature type="region of interest" description="Disordered" evidence="1">
    <location>
        <begin position="311"/>
        <end position="346"/>
    </location>
</feature>
<protein>
    <submittedName>
        <fullName evidence="3">Uncharacterized protein</fullName>
    </submittedName>
</protein>
<keyword evidence="4" id="KW-1185">Reference proteome</keyword>
<accession>X6NRI4</accession>
<feature type="transmembrane region" description="Helical" evidence="2">
    <location>
        <begin position="293"/>
        <end position="312"/>
    </location>
</feature>
<evidence type="ECO:0000313" key="3">
    <source>
        <dbReference type="EMBL" id="ETO27932.1"/>
    </source>
</evidence>
<gene>
    <name evidence="3" type="ORF">RFI_09197</name>
</gene>
<reference evidence="3 4" key="1">
    <citation type="journal article" date="2013" name="Curr. Biol.">
        <title>The Genome of the Foraminiferan Reticulomyxa filosa.</title>
        <authorList>
            <person name="Glockner G."/>
            <person name="Hulsmann N."/>
            <person name="Schleicher M."/>
            <person name="Noegel A.A."/>
            <person name="Eichinger L."/>
            <person name="Gallinger C."/>
            <person name="Pawlowski J."/>
            <person name="Sierra R."/>
            <person name="Euteneuer U."/>
            <person name="Pillet L."/>
            <person name="Moustafa A."/>
            <person name="Platzer M."/>
            <person name="Groth M."/>
            <person name="Szafranski K."/>
            <person name="Schliwa M."/>
        </authorList>
    </citation>
    <scope>NUCLEOTIDE SEQUENCE [LARGE SCALE GENOMIC DNA]</scope>
</reference>
<name>X6NRI4_RETFI</name>
<dbReference type="AlphaFoldDB" id="X6NRI4"/>
<sequence>MDSATIWFGRCFIQKKDLDYCKLQSQKNDRRHCVVCGGPPTELDVPNVSKEWLTSLSLSSANINGSGTGMTYKCSQCFSRCHLSCLKKECVERKQKKRDDSKSERESENEHEEMVITCPMCEKGSSIDEKVTNKHLFLIGRGEKKDYSRLQESMIEEKKLLRDWATNECVACGERGSSLRCALCFCDEGANAQAMKMAMDVQKRRNYTRLQSKQLEEMKSELERQYEWDKAIGSRLFITGDRQLDCVGQFHLRCIVGKEAEDNERESGEQETETEEKEEEEEEEKKKKKKKKMMIIMTIIIMTIMIMTIMKMKKKKKKKKKKKNKKKKKRKKISKNAPNQTRETRS</sequence>
<comment type="caution">
    <text evidence="3">The sequence shown here is derived from an EMBL/GenBank/DDBJ whole genome shotgun (WGS) entry which is preliminary data.</text>
</comment>
<dbReference type="Proteomes" id="UP000023152">
    <property type="component" value="Unassembled WGS sequence"/>
</dbReference>
<evidence type="ECO:0000313" key="4">
    <source>
        <dbReference type="Proteomes" id="UP000023152"/>
    </source>
</evidence>